<organism evidence="4 5">
    <name type="scientific">Cohnella boryungensis</name>
    <dbReference type="NCBI Taxonomy" id="768479"/>
    <lineage>
        <taxon>Bacteria</taxon>
        <taxon>Bacillati</taxon>
        <taxon>Bacillota</taxon>
        <taxon>Bacilli</taxon>
        <taxon>Bacillales</taxon>
        <taxon>Paenibacillaceae</taxon>
        <taxon>Cohnella</taxon>
    </lineage>
</organism>
<evidence type="ECO:0000256" key="2">
    <source>
        <dbReference type="ARBA" id="ARBA00022553"/>
    </source>
</evidence>
<dbReference type="InterPro" id="IPR006162">
    <property type="entry name" value="Ppantetheine_attach_site"/>
</dbReference>
<feature type="domain" description="Carrier" evidence="3">
    <location>
        <begin position="5"/>
        <end position="85"/>
    </location>
</feature>
<sequence>MSKTAERDEIVRYIRQKIAEMLENEALGEMDVHEKIRDAGMDSLKVVQLIVHIEERFEVAFGDEELVIDYFATIDQFAENVAAKRAGLAKQA</sequence>
<comment type="caution">
    <text evidence="4">The sequence shown here is derived from an EMBL/GenBank/DDBJ whole genome shotgun (WGS) entry which is preliminary data.</text>
</comment>
<keyword evidence="1" id="KW-0596">Phosphopantetheine</keyword>
<dbReference type="Proteomes" id="UP001595755">
    <property type="component" value="Unassembled WGS sequence"/>
</dbReference>
<gene>
    <name evidence="4" type="ORF">ACFO1S_11770</name>
</gene>
<evidence type="ECO:0000313" key="4">
    <source>
        <dbReference type="EMBL" id="MFC4304107.1"/>
    </source>
</evidence>
<reference evidence="5" key="1">
    <citation type="journal article" date="2019" name="Int. J. Syst. Evol. Microbiol.">
        <title>The Global Catalogue of Microorganisms (GCM) 10K type strain sequencing project: providing services to taxonomists for standard genome sequencing and annotation.</title>
        <authorList>
            <consortium name="The Broad Institute Genomics Platform"/>
            <consortium name="The Broad Institute Genome Sequencing Center for Infectious Disease"/>
            <person name="Wu L."/>
            <person name="Ma J."/>
        </authorList>
    </citation>
    <scope>NUCLEOTIDE SEQUENCE [LARGE SCALE GENOMIC DNA]</scope>
    <source>
        <strain evidence="5">CGMCC 4.1641</strain>
    </source>
</reference>
<dbReference type="Pfam" id="PF00550">
    <property type="entry name" value="PP-binding"/>
    <property type="match status" value="1"/>
</dbReference>
<dbReference type="PROSITE" id="PS50075">
    <property type="entry name" value="CARRIER"/>
    <property type="match status" value="1"/>
</dbReference>
<protein>
    <submittedName>
        <fullName evidence="4">Acyl carrier protein</fullName>
    </submittedName>
</protein>
<dbReference type="RefSeq" id="WP_204604742.1">
    <property type="nucleotide sequence ID" value="NZ_JBHSED010000018.1"/>
</dbReference>
<evidence type="ECO:0000313" key="5">
    <source>
        <dbReference type="Proteomes" id="UP001595755"/>
    </source>
</evidence>
<dbReference type="Gene3D" id="1.10.1200.10">
    <property type="entry name" value="ACP-like"/>
    <property type="match status" value="1"/>
</dbReference>
<evidence type="ECO:0000256" key="1">
    <source>
        <dbReference type="ARBA" id="ARBA00022450"/>
    </source>
</evidence>
<evidence type="ECO:0000259" key="3">
    <source>
        <dbReference type="PROSITE" id="PS50075"/>
    </source>
</evidence>
<dbReference type="InterPro" id="IPR009081">
    <property type="entry name" value="PP-bd_ACP"/>
</dbReference>
<keyword evidence="5" id="KW-1185">Reference proteome</keyword>
<dbReference type="PROSITE" id="PS00012">
    <property type="entry name" value="PHOSPHOPANTETHEINE"/>
    <property type="match status" value="1"/>
</dbReference>
<dbReference type="EMBL" id="JBHSED010000018">
    <property type="protein sequence ID" value="MFC4304107.1"/>
    <property type="molecule type" value="Genomic_DNA"/>
</dbReference>
<accession>A0ABV8SB87</accession>
<proteinExistence type="predicted"/>
<name>A0ABV8SB87_9BACL</name>
<dbReference type="SUPFAM" id="SSF47336">
    <property type="entry name" value="ACP-like"/>
    <property type="match status" value="1"/>
</dbReference>
<dbReference type="InterPro" id="IPR036736">
    <property type="entry name" value="ACP-like_sf"/>
</dbReference>
<keyword evidence="2" id="KW-0597">Phosphoprotein</keyword>